<proteinExistence type="predicted"/>
<dbReference type="EMBL" id="JANFNH010000033">
    <property type="protein sequence ID" value="MCQ4044838.1"/>
    <property type="molecule type" value="Genomic_DNA"/>
</dbReference>
<evidence type="ECO:0008006" key="4">
    <source>
        <dbReference type="Google" id="ProtNLM"/>
    </source>
</evidence>
<sequence length="79" mass="8732">MALFRRKKATGKPGEWFYCLKHGKVEEGPECPALDRLGPYPTAAEAGRAIATAEERNEEWEQDPRWNDQGGSAPRGTGS</sequence>
<evidence type="ECO:0000313" key="3">
    <source>
        <dbReference type="Proteomes" id="UP001206206"/>
    </source>
</evidence>
<evidence type="ECO:0000256" key="1">
    <source>
        <dbReference type="SAM" id="MobiDB-lite"/>
    </source>
</evidence>
<accession>A0ABT1PJZ7</accession>
<gene>
    <name evidence="2" type="ORF">NON19_23110</name>
</gene>
<keyword evidence="3" id="KW-1185">Reference proteome</keyword>
<comment type="caution">
    <text evidence="2">The sequence shown here is derived from an EMBL/GenBank/DDBJ whole genome shotgun (WGS) entry which is preliminary data.</text>
</comment>
<dbReference type="Proteomes" id="UP001206206">
    <property type="component" value="Unassembled WGS sequence"/>
</dbReference>
<name>A0ABT1PJZ7_9ACTN</name>
<reference evidence="2 3" key="1">
    <citation type="submission" date="2022-06" db="EMBL/GenBank/DDBJ databases">
        <title>Draft genome sequence of type strain Streptomyces rubrisoli DSM 42083.</title>
        <authorList>
            <person name="Duangmal K."/>
            <person name="Klaysubun C."/>
        </authorList>
    </citation>
    <scope>NUCLEOTIDE SEQUENCE [LARGE SCALE GENOMIC DNA]</scope>
    <source>
        <strain evidence="2 3">DSM 42083</strain>
    </source>
</reference>
<feature type="compositionally biased region" description="Low complexity" evidence="1">
    <location>
        <begin position="42"/>
        <end position="52"/>
    </location>
</feature>
<evidence type="ECO:0000313" key="2">
    <source>
        <dbReference type="EMBL" id="MCQ4044838.1"/>
    </source>
</evidence>
<dbReference type="RefSeq" id="WP_255930877.1">
    <property type="nucleotide sequence ID" value="NZ_JANFNH010000033.1"/>
</dbReference>
<feature type="region of interest" description="Disordered" evidence="1">
    <location>
        <begin position="36"/>
        <end position="79"/>
    </location>
</feature>
<organism evidence="2 3">
    <name type="scientific">Streptantibioticus rubrisoli</name>
    <dbReference type="NCBI Taxonomy" id="1387313"/>
    <lineage>
        <taxon>Bacteria</taxon>
        <taxon>Bacillati</taxon>
        <taxon>Actinomycetota</taxon>
        <taxon>Actinomycetes</taxon>
        <taxon>Kitasatosporales</taxon>
        <taxon>Streptomycetaceae</taxon>
        <taxon>Streptantibioticus</taxon>
    </lineage>
</organism>
<protein>
    <recommendedName>
        <fullName evidence="4">SPOR domain-containing protein</fullName>
    </recommendedName>
</protein>